<sequence length="137" mass="16185">MSFRLKNARVAYQRMVNRIYKNILGKNMEVYIDDMLLKSKTSEDNYIDLEEAFAIIWEYKMKLNPKKFTFRVFLRKFLGFIVISRGIEASLEKTKALIDMPSPRKHKDVQKLTGRIAQHSIFVSKTIDKSILFFNVL</sequence>
<dbReference type="InterPro" id="IPR043502">
    <property type="entry name" value="DNA/RNA_pol_sf"/>
</dbReference>
<dbReference type="Pfam" id="PF00078">
    <property type="entry name" value="RVT_1"/>
    <property type="match status" value="1"/>
</dbReference>
<reference evidence="2" key="2">
    <citation type="submission" date="2021-03" db="UniProtKB">
        <authorList>
            <consortium name="EnsemblPlants"/>
        </authorList>
    </citation>
    <scope>IDENTIFICATION</scope>
</reference>
<name>A0A803Q7P4_CANSA</name>
<dbReference type="EnsemblPlants" id="evm.model.08.1124">
    <property type="protein sequence ID" value="cds.evm.model.08.1124"/>
    <property type="gene ID" value="evm.TU.08.1124"/>
</dbReference>
<dbReference type="InterPro" id="IPR043128">
    <property type="entry name" value="Rev_trsase/Diguanyl_cyclase"/>
</dbReference>
<dbReference type="AlphaFoldDB" id="A0A803Q7P4"/>
<dbReference type="Gramene" id="evm.model.08.1124">
    <property type="protein sequence ID" value="cds.evm.model.08.1124"/>
    <property type="gene ID" value="evm.TU.08.1124"/>
</dbReference>
<protein>
    <recommendedName>
        <fullName evidence="1">Reverse transcriptase domain-containing protein</fullName>
    </recommendedName>
</protein>
<dbReference type="EMBL" id="UZAU01000700">
    <property type="status" value="NOT_ANNOTATED_CDS"/>
    <property type="molecule type" value="Genomic_DNA"/>
</dbReference>
<dbReference type="Gene3D" id="3.30.70.270">
    <property type="match status" value="1"/>
</dbReference>
<dbReference type="InterPro" id="IPR053134">
    <property type="entry name" value="RNA-dir_DNA_polymerase"/>
</dbReference>
<dbReference type="OMA" id="AIIWEYK"/>
<dbReference type="PANTHER" id="PTHR24559">
    <property type="entry name" value="TRANSPOSON TY3-I GAG-POL POLYPROTEIN"/>
    <property type="match status" value="1"/>
</dbReference>
<organism evidence="2 3">
    <name type="scientific">Cannabis sativa</name>
    <name type="common">Hemp</name>
    <name type="synonym">Marijuana</name>
    <dbReference type="NCBI Taxonomy" id="3483"/>
    <lineage>
        <taxon>Eukaryota</taxon>
        <taxon>Viridiplantae</taxon>
        <taxon>Streptophyta</taxon>
        <taxon>Embryophyta</taxon>
        <taxon>Tracheophyta</taxon>
        <taxon>Spermatophyta</taxon>
        <taxon>Magnoliopsida</taxon>
        <taxon>eudicotyledons</taxon>
        <taxon>Gunneridae</taxon>
        <taxon>Pentapetalae</taxon>
        <taxon>rosids</taxon>
        <taxon>fabids</taxon>
        <taxon>Rosales</taxon>
        <taxon>Cannabaceae</taxon>
        <taxon>Cannabis</taxon>
    </lineage>
</organism>
<reference evidence="2" key="1">
    <citation type="submission" date="2018-11" db="EMBL/GenBank/DDBJ databases">
        <authorList>
            <person name="Grassa J C."/>
        </authorList>
    </citation>
    <scope>NUCLEOTIDE SEQUENCE [LARGE SCALE GENOMIC DNA]</scope>
</reference>
<dbReference type="Proteomes" id="UP000596661">
    <property type="component" value="Chromosome 8"/>
</dbReference>
<evidence type="ECO:0000313" key="2">
    <source>
        <dbReference type="EnsemblPlants" id="cds.evm.model.08.1124"/>
    </source>
</evidence>
<accession>A0A803Q7P4</accession>
<proteinExistence type="predicted"/>
<keyword evidence="3" id="KW-1185">Reference proteome</keyword>
<feature type="domain" description="Reverse transcriptase" evidence="1">
    <location>
        <begin position="5"/>
        <end position="81"/>
    </location>
</feature>
<dbReference type="PANTHER" id="PTHR24559:SF431">
    <property type="entry name" value="RNA-DIRECTED DNA POLYMERASE HOMOLOG"/>
    <property type="match status" value="1"/>
</dbReference>
<dbReference type="SUPFAM" id="SSF56672">
    <property type="entry name" value="DNA/RNA polymerases"/>
    <property type="match status" value="1"/>
</dbReference>
<dbReference type="InterPro" id="IPR000477">
    <property type="entry name" value="RT_dom"/>
</dbReference>
<evidence type="ECO:0000313" key="3">
    <source>
        <dbReference type="Proteomes" id="UP000596661"/>
    </source>
</evidence>
<evidence type="ECO:0000259" key="1">
    <source>
        <dbReference type="Pfam" id="PF00078"/>
    </source>
</evidence>